<organism evidence="3 4">
    <name type="scientific">Promicromonospora umidemergens</name>
    <dbReference type="NCBI Taxonomy" id="629679"/>
    <lineage>
        <taxon>Bacteria</taxon>
        <taxon>Bacillati</taxon>
        <taxon>Actinomycetota</taxon>
        <taxon>Actinomycetes</taxon>
        <taxon>Micrococcales</taxon>
        <taxon>Promicromonosporaceae</taxon>
        <taxon>Promicromonospora</taxon>
    </lineage>
</organism>
<accession>A0ABP8XL45</accession>
<keyword evidence="4" id="KW-1185">Reference proteome</keyword>
<evidence type="ECO:0000313" key="4">
    <source>
        <dbReference type="Proteomes" id="UP001500843"/>
    </source>
</evidence>
<name>A0ABP8XL45_9MICO</name>
<dbReference type="RefSeq" id="WP_253873276.1">
    <property type="nucleotide sequence ID" value="NZ_BAABHM010000013.1"/>
</dbReference>
<evidence type="ECO:0000256" key="1">
    <source>
        <dbReference type="SAM" id="SignalP"/>
    </source>
</evidence>
<dbReference type="PANTHER" id="PTHR21666:SF270">
    <property type="entry name" value="MUREIN HYDROLASE ACTIVATOR ENVC"/>
    <property type="match status" value="1"/>
</dbReference>
<reference evidence="4" key="1">
    <citation type="journal article" date="2019" name="Int. J. Syst. Evol. Microbiol.">
        <title>The Global Catalogue of Microorganisms (GCM) 10K type strain sequencing project: providing services to taxonomists for standard genome sequencing and annotation.</title>
        <authorList>
            <consortium name="The Broad Institute Genomics Platform"/>
            <consortium name="The Broad Institute Genome Sequencing Center for Infectious Disease"/>
            <person name="Wu L."/>
            <person name="Ma J."/>
        </authorList>
    </citation>
    <scope>NUCLEOTIDE SEQUENCE [LARGE SCALE GENOMIC DNA]</scope>
    <source>
        <strain evidence="4">JCM 17975</strain>
    </source>
</reference>
<feature type="signal peptide" evidence="1">
    <location>
        <begin position="1"/>
        <end position="20"/>
    </location>
</feature>
<protein>
    <recommendedName>
        <fullName evidence="2">M23ase beta-sheet core domain-containing protein</fullName>
    </recommendedName>
</protein>
<dbReference type="InterPro" id="IPR050570">
    <property type="entry name" value="Cell_wall_metabolism_enzyme"/>
</dbReference>
<dbReference type="Gene3D" id="2.70.70.10">
    <property type="entry name" value="Glucose Permease (Domain IIA)"/>
    <property type="match status" value="1"/>
</dbReference>
<dbReference type="InterPro" id="IPR016047">
    <property type="entry name" value="M23ase_b-sheet_dom"/>
</dbReference>
<dbReference type="Proteomes" id="UP001500843">
    <property type="component" value="Unassembled WGS sequence"/>
</dbReference>
<dbReference type="SUPFAM" id="SSF51261">
    <property type="entry name" value="Duplicated hybrid motif"/>
    <property type="match status" value="1"/>
</dbReference>
<dbReference type="PANTHER" id="PTHR21666">
    <property type="entry name" value="PEPTIDASE-RELATED"/>
    <property type="match status" value="1"/>
</dbReference>
<dbReference type="Pfam" id="PF01551">
    <property type="entry name" value="Peptidase_M23"/>
    <property type="match status" value="1"/>
</dbReference>
<comment type="caution">
    <text evidence="3">The sequence shown here is derived from an EMBL/GenBank/DDBJ whole genome shotgun (WGS) entry which is preliminary data.</text>
</comment>
<feature type="chain" id="PRO_5047280318" description="M23ase beta-sheet core domain-containing protein" evidence="1">
    <location>
        <begin position="21"/>
        <end position="389"/>
    </location>
</feature>
<keyword evidence="1" id="KW-0732">Signal</keyword>
<evidence type="ECO:0000259" key="2">
    <source>
        <dbReference type="Pfam" id="PF01551"/>
    </source>
</evidence>
<evidence type="ECO:0000313" key="3">
    <source>
        <dbReference type="EMBL" id="GAA4707990.1"/>
    </source>
</evidence>
<gene>
    <name evidence="3" type="ORF">GCM10023198_33150</name>
</gene>
<dbReference type="InterPro" id="IPR011055">
    <property type="entry name" value="Dup_hybrid_motif"/>
</dbReference>
<dbReference type="EMBL" id="BAABHM010000013">
    <property type="protein sequence ID" value="GAA4707990.1"/>
    <property type="molecule type" value="Genomic_DNA"/>
</dbReference>
<feature type="domain" description="M23ase beta-sheet core" evidence="2">
    <location>
        <begin position="261"/>
        <end position="355"/>
    </location>
</feature>
<proteinExistence type="predicted"/>
<sequence length="389" mass="40158">MRKLLLLLAVLVLLPGPVLVAVGAVVVTSATSRAVCGPIVAGVPDALTATTADGVSVHLDRVQLSHAATIIDVGARIDGVGRDGILVALMAALTESRLRMLANTGAYPSSARFPHDGNASDHDSLGLFQMRPAAGWGSVAELMDPQYQAKAFFGGPDGPNNRSPRGLLDVPGWRDLPKGTAAQAVEVSAFPDRYAAYEPVARAILTAITRPGADASAPTRDEPAATAPTSEQVVFPLPHGAGRRLSGFGYRFHPIHQTTRLHEGTDYAAPPGTPVLAVADGIVSFAGPYPGAGNMIVIDHHVDGQDIATAYFHLLDSSFLVADGDQVRAGQQIAGVGSTGDSTGPHLHLEVHPGGFTKPAIDPEPWLAGQAAEPLSEARPAACPVGGPS</sequence>
<dbReference type="CDD" id="cd12797">
    <property type="entry name" value="M23_peptidase"/>
    <property type="match status" value="1"/>
</dbReference>